<feature type="region of interest" description="Disordered" evidence="2">
    <location>
        <begin position="20"/>
        <end position="51"/>
    </location>
</feature>
<dbReference type="AlphaFoldDB" id="A0A8S3QVJ8"/>
<organism evidence="4 5">
    <name type="scientific">Mytilus edulis</name>
    <name type="common">Blue mussel</name>
    <dbReference type="NCBI Taxonomy" id="6550"/>
    <lineage>
        <taxon>Eukaryota</taxon>
        <taxon>Metazoa</taxon>
        <taxon>Spiralia</taxon>
        <taxon>Lophotrochozoa</taxon>
        <taxon>Mollusca</taxon>
        <taxon>Bivalvia</taxon>
        <taxon>Autobranchia</taxon>
        <taxon>Pteriomorphia</taxon>
        <taxon>Mytilida</taxon>
        <taxon>Mytiloidea</taxon>
        <taxon>Mytilidae</taxon>
        <taxon>Mytilinae</taxon>
        <taxon>Mytilus</taxon>
    </lineage>
</organism>
<gene>
    <name evidence="4" type="ORF">MEDL_13552</name>
</gene>
<dbReference type="SUPFAM" id="SSF48403">
    <property type="entry name" value="Ankyrin repeat"/>
    <property type="match status" value="1"/>
</dbReference>
<dbReference type="PRINTS" id="PR01415">
    <property type="entry name" value="ANKYRIN"/>
</dbReference>
<dbReference type="SUPFAM" id="SSF52540">
    <property type="entry name" value="P-loop containing nucleoside triphosphate hydrolases"/>
    <property type="match status" value="1"/>
</dbReference>
<dbReference type="Pfam" id="PF00023">
    <property type="entry name" value="Ank"/>
    <property type="match status" value="2"/>
</dbReference>
<dbReference type="PROSITE" id="PS50297">
    <property type="entry name" value="ANK_REP_REGION"/>
    <property type="match status" value="5"/>
</dbReference>
<dbReference type="PANTHER" id="PTHR24118">
    <property type="entry name" value="POTE ANKYRIN DOMAIN"/>
    <property type="match status" value="1"/>
</dbReference>
<dbReference type="Pfam" id="PF12796">
    <property type="entry name" value="Ank_2"/>
    <property type="match status" value="2"/>
</dbReference>
<accession>A0A8S3QVJ8</accession>
<dbReference type="InterPro" id="IPR036770">
    <property type="entry name" value="Ankyrin_rpt-contain_sf"/>
</dbReference>
<proteinExistence type="predicted"/>
<feature type="repeat" description="ANK" evidence="1">
    <location>
        <begin position="763"/>
        <end position="795"/>
    </location>
</feature>
<reference evidence="4" key="1">
    <citation type="submission" date="2021-03" db="EMBL/GenBank/DDBJ databases">
        <authorList>
            <person name="Bekaert M."/>
        </authorList>
    </citation>
    <scope>NUCLEOTIDE SEQUENCE</scope>
</reference>
<dbReference type="Proteomes" id="UP000683360">
    <property type="component" value="Unassembled WGS sequence"/>
</dbReference>
<dbReference type="OrthoDB" id="7464126at2759"/>
<evidence type="ECO:0000313" key="5">
    <source>
        <dbReference type="Proteomes" id="UP000683360"/>
    </source>
</evidence>
<keyword evidence="1" id="KW-0040">ANK repeat</keyword>
<dbReference type="Pfam" id="PF20720">
    <property type="entry name" value="nSTAND3"/>
    <property type="match status" value="1"/>
</dbReference>
<feature type="repeat" description="ANK" evidence="1">
    <location>
        <begin position="730"/>
        <end position="762"/>
    </location>
</feature>
<dbReference type="InterPro" id="IPR049050">
    <property type="entry name" value="nSTAND3"/>
</dbReference>
<feature type="domain" description="Novel STAND NTPase 3" evidence="3">
    <location>
        <begin position="292"/>
        <end position="442"/>
    </location>
</feature>
<feature type="repeat" description="ANK" evidence="1">
    <location>
        <begin position="858"/>
        <end position="890"/>
    </location>
</feature>
<feature type="repeat" description="ANK" evidence="1">
    <location>
        <begin position="825"/>
        <end position="857"/>
    </location>
</feature>
<dbReference type="InterPro" id="IPR002110">
    <property type="entry name" value="Ankyrin_rpt"/>
</dbReference>
<feature type="repeat" description="ANK" evidence="1">
    <location>
        <begin position="891"/>
        <end position="923"/>
    </location>
</feature>
<dbReference type="PROSITE" id="PS50088">
    <property type="entry name" value="ANK_REPEAT"/>
    <property type="match status" value="6"/>
</dbReference>
<evidence type="ECO:0000256" key="2">
    <source>
        <dbReference type="SAM" id="MobiDB-lite"/>
    </source>
</evidence>
<name>A0A8S3QVJ8_MYTED</name>
<protein>
    <recommendedName>
        <fullName evidence="3">Novel STAND NTPase 3 domain-containing protein</fullName>
    </recommendedName>
</protein>
<comment type="caution">
    <text evidence="4">The sequence shown here is derived from an EMBL/GenBank/DDBJ whole genome shotgun (WGS) entry which is preliminary data.</text>
</comment>
<dbReference type="InterPro" id="IPR027417">
    <property type="entry name" value="P-loop_NTPase"/>
</dbReference>
<dbReference type="EMBL" id="CAJPWZ010000700">
    <property type="protein sequence ID" value="CAG2198846.1"/>
    <property type="molecule type" value="Genomic_DNA"/>
</dbReference>
<feature type="repeat" description="ANK" evidence="1">
    <location>
        <begin position="697"/>
        <end position="729"/>
    </location>
</feature>
<sequence>MVRLCHIGIEIANAQCGSNMSLSSAESDDSSPNETQSDRNTTKTPIQSSIPIDLERRIREMEYSSHTGPPAELDNNKKRWLVVGICLHSVLAIALRKYVEPVVTNLYNSLKLTEQIDQQTYKGHLKIYGVGKFYLNYKTINNNMSPGNRAPNYDYKVQNAVDLSKLFLETSMAHYKGFDESCDSSALLGIIVSIDKFPAIVQIAAKDVRLYRNIFKFQTVEFWNVQLVTTKIEDFIYVLHLNKPEESQAIRDLNKWKTNDSCYTRKTLMEYGSSYDADIPEIERWKQNSKDFIKTDIFTVILGIIKDNPGVLLTGISGMGKTLTAQNIALQLCQKEGYSIVPCNTVKDIKKRYKDNVRHVFFVDDICGKYTANIKYIENWMRIKEFVNFILRKGQTKILATCRTEIVKQKNVKTLKSFLKLFDLTRNYSAEDKMKLARKYLKVDDEILTDIHDGFDVNEFLNSPCKTFSDEWDTLKTFDKEKFCVLLLCVIYNGTINESMFDVLYDFDKEEKRKLKVIFECCNLGRDTPRSAIKDKLNACVGTYFTKVDREYKVIHDKMFDFLCDYFGKALLAPILKYADDKLICERVQLESIEQTHCQFTIIVHSTDEQKYLDRLKMDIKNGKLHWCLNNAQMKYKEYRIMLRDIIKDLDIKLIRNLINIKDDNGINSFIISCLRGYDELVDFFITVGADVDGQIGFFTPLTAACHAGHLKTVEILLKGGSNIDGANTQGETPLYTACVGGYYSLVNFLIEKEADINKQNKYRRTPLYATCLMGHVAIVSLLINKGENVFQNKDSLIAASLGVNDTIVEKLYSNDCCVNTVDINGKTALFIACEEGYTEIVKLLIENNADIYKVDSEGKTPLHAACCVGNNDIVSMLMSKDLDLNMFDLDLETPLHKACRKGSIDVIQNLLAFGADINKTNRDVHTPAHIAKTEGSILDVRILKALEEKEIEQTEVQNLTPKKQK</sequence>
<evidence type="ECO:0000313" key="4">
    <source>
        <dbReference type="EMBL" id="CAG2198846.1"/>
    </source>
</evidence>
<keyword evidence="5" id="KW-1185">Reference proteome</keyword>
<dbReference type="PANTHER" id="PTHR24118:SF99">
    <property type="entry name" value="POTE ANKYRIN DOMAIN FAMILY MEMBER 3C-RELATED"/>
    <property type="match status" value="1"/>
</dbReference>
<dbReference type="Gene3D" id="1.25.40.20">
    <property type="entry name" value="Ankyrin repeat-containing domain"/>
    <property type="match status" value="3"/>
</dbReference>
<evidence type="ECO:0000259" key="3">
    <source>
        <dbReference type="Pfam" id="PF20720"/>
    </source>
</evidence>
<dbReference type="SMART" id="SM00248">
    <property type="entry name" value="ANK"/>
    <property type="match status" value="7"/>
</dbReference>
<evidence type="ECO:0000256" key="1">
    <source>
        <dbReference type="PROSITE-ProRule" id="PRU00023"/>
    </source>
</evidence>